<evidence type="ECO:0000256" key="1">
    <source>
        <dbReference type="SAM" id="MobiDB-lite"/>
    </source>
</evidence>
<reference evidence="3" key="1">
    <citation type="submission" date="2013-10" db="EMBL/GenBank/DDBJ databases">
        <title>Genomic analysis of the causative agents of coccidiosis in chickens.</title>
        <authorList>
            <person name="Reid A.J."/>
            <person name="Blake D."/>
            <person name="Billington K."/>
            <person name="Browne H."/>
            <person name="Dunn M."/>
            <person name="Hung S."/>
            <person name="Kawahara F."/>
            <person name="Miranda-Saavedra D."/>
            <person name="Mourier T."/>
            <person name="Nagra H."/>
            <person name="Otto T.D."/>
            <person name="Rawlings N."/>
            <person name="Sanchez A."/>
            <person name="Sanders M."/>
            <person name="Subramaniam C."/>
            <person name="Tay Y."/>
            <person name="Dear P."/>
            <person name="Doerig C."/>
            <person name="Gruber A."/>
            <person name="Parkinson J."/>
            <person name="Shirley M."/>
            <person name="Wan K.L."/>
            <person name="Berriman M."/>
            <person name="Tomley F."/>
            <person name="Pain A."/>
        </authorList>
    </citation>
    <scope>NUCLEOTIDE SEQUENCE</scope>
    <source>
        <strain evidence="3">Houghton</strain>
    </source>
</reference>
<feature type="compositionally biased region" description="Polar residues" evidence="1">
    <location>
        <begin position="94"/>
        <end position="138"/>
    </location>
</feature>
<proteinExistence type="predicted"/>
<dbReference type="Pfam" id="PF11817">
    <property type="entry name" value="Foie-gras_1"/>
    <property type="match status" value="1"/>
</dbReference>
<accession>U6GG27</accession>
<name>U6GG27_EIMAC</name>
<dbReference type="Proteomes" id="UP000018050">
    <property type="component" value="Unassembled WGS sequence"/>
</dbReference>
<dbReference type="OrthoDB" id="6278596at2759"/>
<dbReference type="EMBL" id="HG670989">
    <property type="protein sequence ID" value="CDI79206.1"/>
    <property type="molecule type" value="Genomic_DNA"/>
</dbReference>
<feature type="region of interest" description="Disordered" evidence="1">
    <location>
        <begin position="81"/>
        <end position="140"/>
    </location>
</feature>
<dbReference type="PANTHER" id="PTHR14374">
    <property type="entry name" value="FOIE GRAS"/>
    <property type="match status" value="1"/>
</dbReference>
<keyword evidence="4" id="KW-1185">Reference proteome</keyword>
<dbReference type="OMA" id="AWIRTAK"/>
<feature type="region of interest" description="Disordered" evidence="1">
    <location>
        <begin position="239"/>
        <end position="294"/>
    </location>
</feature>
<sequence>MAVRVLPRIASFLRAVREDSRVLSRPTELQGDRCLLLYNTRQCFLPNVSSFPSVMQPSPNTAYLRVRAQKPTRLALANACQTPPQDGVCDDTTKSGTAEPSIPVSGTTPRLDSTSPLPSRDQCSQPVGDQSEGGSMSSDKCVPARVLFPAEAPGAKREKGSQRKKIISVGQLLNKRMRTERPSCLILSFDWRRVYETKDFCCGCCAASVTPSLDVSSHSPCSASRPCCTRDGCARRMETQQEDFSSPAHLAPPHTPAHEDNMRPALPNASGSESPCSVPATTGSRTPGSCSEARAGSRGSAVAVAEAEAMATIEFFRERLQRRIVVPKIIVFVILPTGMEDPQSAVGFLKKLNPADIAAIFITCGVDDLKAKLEKLEQVINQYLLFEPYCGLVLENKPLGLFPLALRFSGNGQLVLRVLLLAQVSFDCSVEYYETEARRCLIKAGYMLEFAQQPHAAMKSYITAWQFLTSYSQMAPALERMTVCNLISVRMYPMYFKAKEPSKAAHHAREHRAVLRENIPESPLQGYLLPLWLAQLHQLLAQLCEDAMRTSPPSLDTRDVWQLAGFHYQAAARYLQHVRAWIRTAKEVHPPPSMKGGLGVPSEWIGQPDTLQHGTGAFATSNSQDPEAAAAAAQEEVFLRFIFFFNEAQVLTHATHLLSKAHIAYKLVGGYRSCPILACELADAMFDGHRMMTARQLYFTLATAFASYKYGRHKTWHLEAVSAPFNTAEPVALQQAVDVECREHPKNEKGASMPAAIDGDSGNPELFLAAQTTAPARQPETFSQSVADEPHLPAGSRLRLSGAGNCTGWWPLYRYVLARLTLCVSLLLSIEPPAFLHKIARVDSRFSSAVEDSVRSLPGSVDVQQPAMAACSADSFVASAATTTGGVQSDAENCHIALKASFEILNILALREDIEDPDASKRKQMYGYVEMLLPLLRRFEQPCGASQWIFHLDLHAVVVWTDFASELHREQMVSDTGLFVRQRVSVPQAGSESASVWEGVKIGRVCFQHRLGFDICVWNFSELVTSTGKKAKCLLATSKDCPQVTAVEEGGRAFPAECASVTLPHGELCYCDLYLAPQELRDVSGSTVRRLHLSWALCPSVCFQLATLCCLEWEVSRLPGKAFPAFSFSEPRAVPDGCWPSPIRRAIRFHKLCIPPAPLYDVERPGLAEPFLPSVCLSKDSFQLDTIEDYPSKCICVGELAPYTVRLTIKQDWSECKFSIGVQCTAQESGGENDRTVDTSILLEDEFESYLMELDERKELGGDACQSRNAVEQMQTNGSIDLPTYPRLLRVPTNGSPCLPFTVGRDGPGLECTKEREATGGRERVGSPWVFDPRDYRDKLSIAEWGALVGEEGQDTDRDELTAPEAFKIICIPMFIRLRRSGSFDIRVTVDINLDDIIQRLTTTSAVDCQRCLNLSSGLISLPSTGAGGPSEARRVNVANVSDIALQLTDVKFCGFEGQDFSSGTSEKSLGRQLSFITPELPCTLLPGESWSGISKTFTSSEQAAVLLKYTRTANYLPFPFCCADPGIKENMTITRLPAIVKPLWVRCLHINLAHPVTSAVGVPFAFSAALENLSREAMELVVRLLYPRAESLTVEDSADCSSVAIPSDCPFMIGGQIKTQVIILPLSTKSLHWTLVPSRPGSFRLPTVLVEGTSKSVNSGLQKGTPFTTGSGSLNPTNWECASNPAHVLVFSR</sequence>
<evidence type="ECO:0000313" key="4">
    <source>
        <dbReference type="Proteomes" id="UP000018050"/>
    </source>
</evidence>
<dbReference type="VEuPathDB" id="ToxoDB:EAH_00010070"/>
<dbReference type="InterPro" id="IPR021773">
    <property type="entry name" value="TPC11"/>
</dbReference>
<dbReference type="PANTHER" id="PTHR14374:SF0">
    <property type="entry name" value="TRAFFICKING PROTEIN PARTICLE COMPLEX SUBUNIT 11"/>
    <property type="match status" value="1"/>
</dbReference>
<evidence type="ECO:0000313" key="3">
    <source>
        <dbReference type="EMBL" id="CDI79206.1"/>
    </source>
</evidence>
<reference evidence="3" key="2">
    <citation type="submission" date="2013-10" db="EMBL/GenBank/DDBJ databases">
        <authorList>
            <person name="Aslett M."/>
        </authorList>
    </citation>
    <scope>NUCLEOTIDE SEQUENCE</scope>
    <source>
        <strain evidence="3">Houghton</strain>
    </source>
</reference>
<feature type="domain" description="Trafficking protein particle complex subunit 11" evidence="2">
    <location>
        <begin position="482"/>
        <end position="585"/>
    </location>
</feature>
<gene>
    <name evidence="3" type="ORF">EAH_00010070</name>
</gene>
<dbReference type="GeneID" id="25269077"/>
<organism evidence="3 4">
    <name type="scientific">Eimeria acervulina</name>
    <name type="common">Coccidian parasite</name>
    <dbReference type="NCBI Taxonomy" id="5801"/>
    <lineage>
        <taxon>Eukaryota</taxon>
        <taxon>Sar</taxon>
        <taxon>Alveolata</taxon>
        <taxon>Apicomplexa</taxon>
        <taxon>Conoidasida</taxon>
        <taxon>Coccidia</taxon>
        <taxon>Eucoccidiorida</taxon>
        <taxon>Eimeriorina</taxon>
        <taxon>Eimeriidae</taxon>
        <taxon>Eimeria</taxon>
    </lineage>
</organism>
<feature type="compositionally biased region" description="Polar residues" evidence="1">
    <location>
        <begin position="269"/>
        <end position="289"/>
    </location>
</feature>
<evidence type="ECO:0000259" key="2">
    <source>
        <dbReference type="Pfam" id="PF11817"/>
    </source>
</evidence>
<protein>
    <recommendedName>
        <fullName evidence="2">Trafficking protein particle complex subunit 11 domain-containing protein</fullName>
    </recommendedName>
</protein>
<dbReference type="RefSeq" id="XP_013250645.1">
    <property type="nucleotide sequence ID" value="XM_013395191.1"/>
</dbReference>